<dbReference type="InterPro" id="IPR034457">
    <property type="entry name" value="Organic_radical-activating"/>
</dbReference>
<evidence type="ECO:0000256" key="3">
    <source>
        <dbReference type="ARBA" id="ARBA00022691"/>
    </source>
</evidence>
<organism evidence="7 8">
    <name type="scientific">Microbacterium enclense</name>
    <dbReference type="NCBI Taxonomy" id="993073"/>
    <lineage>
        <taxon>Bacteria</taxon>
        <taxon>Bacillati</taxon>
        <taxon>Actinomycetota</taxon>
        <taxon>Actinomycetes</taxon>
        <taxon>Micrococcales</taxon>
        <taxon>Microbacteriaceae</taxon>
        <taxon>Microbacterium</taxon>
    </lineage>
</organism>
<keyword evidence="3" id="KW-0949">S-adenosyl-L-methionine</keyword>
<dbReference type="OrthoDB" id="9782387at2"/>
<name>A0A443JQS8_9MICO</name>
<dbReference type="GO" id="GO:0051539">
    <property type="term" value="F:4 iron, 4 sulfur cluster binding"/>
    <property type="evidence" value="ECO:0007669"/>
    <property type="project" value="UniProtKB-KW"/>
</dbReference>
<comment type="caution">
    <text evidence="7">The sequence shown here is derived from an EMBL/GenBank/DDBJ whole genome shotgun (WGS) entry which is preliminary data.</text>
</comment>
<keyword evidence="5" id="KW-0408">Iron</keyword>
<dbReference type="Proteomes" id="UP000285970">
    <property type="component" value="Unassembled WGS sequence"/>
</dbReference>
<dbReference type="Pfam" id="PF13353">
    <property type="entry name" value="Fer4_12"/>
    <property type="match status" value="1"/>
</dbReference>
<dbReference type="SFLD" id="SFLDG01063">
    <property type="entry name" value="activating_enzymes__group_1"/>
    <property type="match status" value="1"/>
</dbReference>
<keyword evidence="4" id="KW-0479">Metal-binding</keyword>
<dbReference type="EMBL" id="RBZY01000003">
    <property type="protein sequence ID" value="RWR22853.1"/>
    <property type="molecule type" value="Genomic_DNA"/>
</dbReference>
<evidence type="ECO:0000313" key="7">
    <source>
        <dbReference type="EMBL" id="RWR22853.1"/>
    </source>
</evidence>
<dbReference type="SFLD" id="SFLDG01066">
    <property type="entry name" value="organic_radical-activating_enz"/>
    <property type="match status" value="1"/>
</dbReference>
<evidence type="ECO:0000256" key="6">
    <source>
        <dbReference type="ARBA" id="ARBA00023014"/>
    </source>
</evidence>
<dbReference type="InterPro" id="IPR007197">
    <property type="entry name" value="rSAM"/>
</dbReference>
<evidence type="ECO:0000256" key="1">
    <source>
        <dbReference type="ARBA" id="ARBA00001966"/>
    </source>
</evidence>
<dbReference type="InterPro" id="IPR013785">
    <property type="entry name" value="Aldolase_TIM"/>
</dbReference>
<evidence type="ECO:0000313" key="8">
    <source>
        <dbReference type="Proteomes" id="UP000285970"/>
    </source>
</evidence>
<dbReference type="Gene3D" id="3.20.20.70">
    <property type="entry name" value="Aldolase class I"/>
    <property type="match status" value="1"/>
</dbReference>
<accession>A0A443JQS8</accession>
<dbReference type="SFLD" id="SFLDF00299">
    <property type="entry name" value="anaerobic_ribonucleoside-triph"/>
    <property type="match status" value="1"/>
</dbReference>
<keyword evidence="6" id="KW-0411">Iron-sulfur</keyword>
<dbReference type="PANTHER" id="PTHR30352:SF2">
    <property type="entry name" value="ANAEROBIC RIBONUCLEOSIDE-TRIPHOSPHATE REDUCTASE-ACTIVATING PROTEIN"/>
    <property type="match status" value="1"/>
</dbReference>
<protein>
    <submittedName>
        <fullName evidence="7">Radical SAM protein</fullName>
    </submittedName>
</protein>
<evidence type="ECO:0000256" key="4">
    <source>
        <dbReference type="ARBA" id="ARBA00022723"/>
    </source>
</evidence>
<dbReference type="SUPFAM" id="SSF102114">
    <property type="entry name" value="Radical SAM enzymes"/>
    <property type="match status" value="1"/>
</dbReference>
<dbReference type="GO" id="GO:0004748">
    <property type="term" value="F:ribonucleoside-diphosphate reductase activity, thioredoxin disulfide as acceptor"/>
    <property type="evidence" value="ECO:0007669"/>
    <property type="project" value="TreeGrafter"/>
</dbReference>
<reference evidence="7 8" key="1">
    <citation type="journal article" date="2018" name="Front. Microbiol.">
        <title>Novel Insights Into Bacterial Dimethylsulfoniopropionate Catabolism in the East China Sea.</title>
        <authorList>
            <person name="Liu J."/>
            <person name="Liu J."/>
            <person name="Zhang S.H."/>
            <person name="Liang J."/>
            <person name="Lin H."/>
            <person name="Song D."/>
            <person name="Yang G.P."/>
            <person name="Todd J.D."/>
            <person name="Zhang X.H."/>
        </authorList>
    </citation>
    <scope>NUCLEOTIDE SEQUENCE [LARGE SCALE GENOMIC DNA]</scope>
    <source>
        <strain evidence="7 8">ZYFD042</strain>
    </source>
</reference>
<dbReference type="PANTHER" id="PTHR30352">
    <property type="entry name" value="PYRUVATE FORMATE-LYASE-ACTIVATING ENZYME"/>
    <property type="match status" value="1"/>
</dbReference>
<evidence type="ECO:0000256" key="2">
    <source>
        <dbReference type="ARBA" id="ARBA00022485"/>
    </source>
</evidence>
<dbReference type="GO" id="GO:0046872">
    <property type="term" value="F:metal ion binding"/>
    <property type="evidence" value="ECO:0007669"/>
    <property type="project" value="UniProtKB-KW"/>
</dbReference>
<dbReference type="InterPro" id="IPR058240">
    <property type="entry name" value="rSAM_sf"/>
</dbReference>
<dbReference type="InterPro" id="IPR012837">
    <property type="entry name" value="NrdG"/>
</dbReference>
<evidence type="ECO:0000256" key="5">
    <source>
        <dbReference type="ARBA" id="ARBA00023004"/>
    </source>
</evidence>
<dbReference type="AlphaFoldDB" id="A0A443JQS8"/>
<gene>
    <name evidence="7" type="ORF">D8Y23_01320</name>
</gene>
<proteinExistence type="predicted"/>
<keyword evidence="2" id="KW-0004">4Fe-4S</keyword>
<dbReference type="GO" id="GO:0043365">
    <property type="term" value="F:[formate-C-acetyltransferase]-activating enzyme activity"/>
    <property type="evidence" value="ECO:0007669"/>
    <property type="project" value="InterPro"/>
</dbReference>
<dbReference type="SFLD" id="SFLDS00029">
    <property type="entry name" value="Radical_SAM"/>
    <property type="match status" value="1"/>
</dbReference>
<sequence length="205" mass="22603">MSWVNLASWLPATEAEGPGLRAALWVQGCQFLCPGCCNPNFLRITPRELVTSESLLNRLVAAKAQFDIEGLTLLGGEPMLQAQGLSELAAGAHKLGLSVMVFTGYTLAELRADPLPGTDALLSHTDVLVDGRYVSELRETRRAWAGSSNQVFHYLSDRYDSSIEQTNDGQQRVEVRLRNDGRVDVNGWPADSLTRRRTKAHHTVE</sequence>
<comment type="cofactor">
    <cofactor evidence="1">
        <name>[4Fe-4S] cluster</name>
        <dbReference type="ChEBI" id="CHEBI:49883"/>
    </cofactor>
</comment>